<comment type="similarity">
    <text evidence="2 9">Belongs to the GMC oxidoreductase family.</text>
</comment>
<proteinExistence type="inferred from homology"/>
<dbReference type="Pfam" id="PF05199">
    <property type="entry name" value="GMC_oxred_C"/>
    <property type="match status" value="1"/>
</dbReference>
<accession>A0AAD7MQW1</accession>
<sequence length="620" mass="66588">MAGIWFAALISALALRCSARADLAVYGITDNPVLFSQQSFDILIAGGGTAGVALATRLAATTSLNIGIIEAGDLIQPGQNALVDTPALTGQSFTNPNLSWGFTTSPQAHVGTRTLDYPRGKMIGGSSGLNSMAWVRPPRQELDVWQRLGISSRWSWDALLPYMMKTENVSLGDSSAFPGSIHPSGYDSNVQGRTGPIRVGYDNTFSVQRPYIQSILNAGASLNQDPENGTNIGVSNSQHSVNDLTGNRSYATTGYLLQNQGLRNLLVLKQAMVSKVNFTKTPAGILNATGLEYSVGGTIYCATASREVVLSMGVLQTPQILELSGIGNKTLLQSLGITTLVDAPTVGENFQDHVSVPTTFLLKDPAPLTLDALEFNSSFAIEQQQQYLDNHTGFFTMLPTYSYHPIQTFFSQDVPKLIDDTRAELENRLMSPFQKLQAEIQLEWLQNFGIGQIEMAPFSGGIPGLPVPLESGRSYISIVAFAQHPFSRGSVHARSQSILDSPIFNPNIFDFDFDRTMLSMGIELAQLIAGTAPLSDLIETIVNPSPGSDLESYTTTTLGLEYNGIGTASLGPQNSGGIVSDDLIVYGTSNLRVVDASVIPLHLSSHIQSVVYAIAEQVTV</sequence>
<keyword evidence="13" id="KW-1185">Reference proteome</keyword>
<evidence type="ECO:0000313" key="13">
    <source>
        <dbReference type="Proteomes" id="UP001215280"/>
    </source>
</evidence>
<dbReference type="AlphaFoldDB" id="A0AAD7MQW1"/>
<dbReference type="InterPro" id="IPR007867">
    <property type="entry name" value="GMC_OxRtase_C"/>
</dbReference>
<evidence type="ECO:0000256" key="10">
    <source>
        <dbReference type="SAM" id="SignalP"/>
    </source>
</evidence>
<organism evidence="12 13">
    <name type="scientific">Mycena maculata</name>
    <dbReference type="NCBI Taxonomy" id="230809"/>
    <lineage>
        <taxon>Eukaryota</taxon>
        <taxon>Fungi</taxon>
        <taxon>Dikarya</taxon>
        <taxon>Basidiomycota</taxon>
        <taxon>Agaricomycotina</taxon>
        <taxon>Agaricomycetes</taxon>
        <taxon>Agaricomycetidae</taxon>
        <taxon>Agaricales</taxon>
        <taxon>Marasmiineae</taxon>
        <taxon>Mycenaceae</taxon>
        <taxon>Mycena</taxon>
    </lineage>
</organism>
<dbReference type="Gene3D" id="3.50.50.60">
    <property type="entry name" value="FAD/NAD(P)-binding domain"/>
    <property type="match status" value="1"/>
</dbReference>
<dbReference type="Proteomes" id="UP001215280">
    <property type="component" value="Unassembled WGS sequence"/>
</dbReference>
<keyword evidence="7" id="KW-0325">Glycoprotein</keyword>
<evidence type="ECO:0000256" key="6">
    <source>
        <dbReference type="ARBA" id="ARBA00023002"/>
    </source>
</evidence>
<dbReference type="Pfam" id="PF00732">
    <property type="entry name" value="GMC_oxred_N"/>
    <property type="match status" value="1"/>
</dbReference>
<gene>
    <name evidence="12" type="ORF">DFH07DRAFT_851622</name>
</gene>
<evidence type="ECO:0000256" key="3">
    <source>
        <dbReference type="ARBA" id="ARBA00022630"/>
    </source>
</evidence>
<protein>
    <submittedName>
        <fullName evidence="12">Alcohol oxidase</fullName>
    </submittedName>
</protein>
<keyword evidence="4 10" id="KW-0732">Signal</keyword>
<evidence type="ECO:0000256" key="1">
    <source>
        <dbReference type="ARBA" id="ARBA00001974"/>
    </source>
</evidence>
<dbReference type="Gene3D" id="3.30.560.10">
    <property type="entry name" value="Glucose Oxidase, domain 3"/>
    <property type="match status" value="1"/>
</dbReference>
<keyword evidence="5 8" id="KW-0274">FAD</keyword>
<evidence type="ECO:0000259" key="11">
    <source>
        <dbReference type="PROSITE" id="PS00623"/>
    </source>
</evidence>
<feature type="chain" id="PRO_5042023504" evidence="10">
    <location>
        <begin position="20"/>
        <end position="620"/>
    </location>
</feature>
<feature type="binding site" evidence="8">
    <location>
        <position position="273"/>
    </location>
    <ligand>
        <name>FAD</name>
        <dbReference type="ChEBI" id="CHEBI:57692"/>
    </ligand>
</feature>
<evidence type="ECO:0000256" key="4">
    <source>
        <dbReference type="ARBA" id="ARBA00022729"/>
    </source>
</evidence>
<dbReference type="PIRSF" id="PIRSF000137">
    <property type="entry name" value="Alcohol_oxidase"/>
    <property type="match status" value="1"/>
</dbReference>
<evidence type="ECO:0000256" key="8">
    <source>
        <dbReference type="PIRSR" id="PIRSR000137-2"/>
    </source>
</evidence>
<evidence type="ECO:0000256" key="7">
    <source>
        <dbReference type="ARBA" id="ARBA00023180"/>
    </source>
</evidence>
<dbReference type="GO" id="GO:0016614">
    <property type="term" value="F:oxidoreductase activity, acting on CH-OH group of donors"/>
    <property type="evidence" value="ECO:0007669"/>
    <property type="project" value="InterPro"/>
</dbReference>
<name>A0AAD7MQW1_9AGAR</name>
<comment type="cofactor">
    <cofactor evidence="1 8">
        <name>FAD</name>
        <dbReference type="ChEBI" id="CHEBI:57692"/>
    </cofactor>
</comment>
<feature type="domain" description="Glucose-methanol-choline oxidoreductase N-terminal" evidence="11">
    <location>
        <begin position="120"/>
        <end position="143"/>
    </location>
</feature>
<dbReference type="InterPro" id="IPR036188">
    <property type="entry name" value="FAD/NAD-bd_sf"/>
</dbReference>
<dbReference type="PANTHER" id="PTHR11552">
    <property type="entry name" value="GLUCOSE-METHANOL-CHOLINE GMC OXIDOREDUCTASE"/>
    <property type="match status" value="1"/>
</dbReference>
<dbReference type="EMBL" id="JARJLG010000209">
    <property type="protein sequence ID" value="KAJ7727854.1"/>
    <property type="molecule type" value="Genomic_DNA"/>
</dbReference>
<dbReference type="SUPFAM" id="SSF51905">
    <property type="entry name" value="FAD/NAD(P)-binding domain"/>
    <property type="match status" value="1"/>
</dbReference>
<evidence type="ECO:0000256" key="2">
    <source>
        <dbReference type="ARBA" id="ARBA00010790"/>
    </source>
</evidence>
<feature type="signal peptide" evidence="10">
    <location>
        <begin position="1"/>
        <end position="19"/>
    </location>
</feature>
<dbReference type="SUPFAM" id="SSF54373">
    <property type="entry name" value="FAD-linked reductases, C-terminal domain"/>
    <property type="match status" value="1"/>
</dbReference>
<evidence type="ECO:0000313" key="12">
    <source>
        <dbReference type="EMBL" id="KAJ7727854.1"/>
    </source>
</evidence>
<keyword evidence="6" id="KW-0560">Oxidoreductase</keyword>
<reference evidence="12" key="1">
    <citation type="submission" date="2023-03" db="EMBL/GenBank/DDBJ databases">
        <title>Massive genome expansion in bonnet fungi (Mycena s.s.) driven by repeated elements and novel gene families across ecological guilds.</title>
        <authorList>
            <consortium name="Lawrence Berkeley National Laboratory"/>
            <person name="Harder C.B."/>
            <person name="Miyauchi S."/>
            <person name="Viragh M."/>
            <person name="Kuo A."/>
            <person name="Thoen E."/>
            <person name="Andreopoulos B."/>
            <person name="Lu D."/>
            <person name="Skrede I."/>
            <person name="Drula E."/>
            <person name="Henrissat B."/>
            <person name="Morin E."/>
            <person name="Kohler A."/>
            <person name="Barry K."/>
            <person name="LaButti K."/>
            <person name="Morin E."/>
            <person name="Salamov A."/>
            <person name="Lipzen A."/>
            <person name="Mereny Z."/>
            <person name="Hegedus B."/>
            <person name="Baldrian P."/>
            <person name="Stursova M."/>
            <person name="Weitz H."/>
            <person name="Taylor A."/>
            <person name="Grigoriev I.V."/>
            <person name="Nagy L.G."/>
            <person name="Martin F."/>
            <person name="Kauserud H."/>
        </authorList>
    </citation>
    <scope>NUCLEOTIDE SEQUENCE</scope>
    <source>
        <strain evidence="12">CBHHK188m</strain>
    </source>
</reference>
<evidence type="ECO:0000256" key="5">
    <source>
        <dbReference type="ARBA" id="ARBA00022827"/>
    </source>
</evidence>
<keyword evidence="3 9" id="KW-0285">Flavoprotein</keyword>
<dbReference type="InterPro" id="IPR000172">
    <property type="entry name" value="GMC_OxRdtase_N"/>
</dbReference>
<dbReference type="InterPro" id="IPR012132">
    <property type="entry name" value="GMC_OxRdtase"/>
</dbReference>
<dbReference type="GO" id="GO:0050660">
    <property type="term" value="F:flavin adenine dinucleotide binding"/>
    <property type="evidence" value="ECO:0007669"/>
    <property type="project" value="InterPro"/>
</dbReference>
<dbReference type="PROSITE" id="PS00623">
    <property type="entry name" value="GMC_OXRED_1"/>
    <property type="match status" value="1"/>
</dbReference>
<comment type="caution">
    <text evidence="12">The sequence shown here is derived from an EMBL/GenBank/DDBJ whole genome shotgun (WGS) entry which is preliminary data.</text>
</comment>
<evidence type="ECO:0000256" key="9">
    <source>
        <dbReference type="RuleBase" id="RU003968"/>
    </source>
</evidence>
<dbReference type="PANTHER" id="PTHR11552:SF201">
    <property type="entry name" value="GLUCOSE-METHANOL-CHOLINE OXIDOREDUCTASE N-TERMINAL DOMAIN-CONTAINING PROTEIN"/>
    <property type="match status" value="1"/>
</dbReference>